<organism evidence="4 5">
    <name type="scientific">Anisodus tanguticus</name>
    <dbReference type="NCBI Taxonomy" id="243964"/>
    <lineage>
        <taxon>Eukaryota</taxon>
        <taxon>Viridiplantae</taxon>
        <taxon>Streptophyta</taxon>
        <taxon>Embryophyta</taxon>
        <taxon>Tracheophyta</taxon>
        <taxon>Spermatophyta</taxon>
        <taxon>Magnoliopsida</taxon>
        <taxon>eudicotyledons</taxon>
        <taxon>Gunneridae</taxon>
        <taxon>Pentapetalae</taxon>
        <taxon>asterids</taxon>
        <taxon>lamiids</taxon>
        <taxon>Solanales</taxon>
        <taxon>Solanaceae</taxon>
        <taxon>Solanoideae</taxon>
        <taxon>Hyoscyameae</taxon>
        <taxon>Anisodus</taxon>
    </lineage>
</organism>
<protein>
    <submittedName>
        <fullName evidence="4">Uncharacterized protein</fullName>
    </submittedName>
</protein>
<dbReference type="PANTHER" id="PTHR35490">
    <property type="entry name" value="BACTERIOPHAGE N4 ADSORPTION B PROTEIN"/>
    <property type="match status" value="1"/>
</dbReference>
<dbReference type="AlphaFoldDB" id="A0AAE1VRH5"/>
<name>A0AAE1VRH5_9SOLA</name>
<feature type="region of interest" description="Disordered" evidence="2">
    <location>
        <begin position="382"/>
        <end position="401"/>
    </location>
</feature>
<feature type="transmembrane region" description="Helical" evidence="3">
    <location>
        <begin position="356"/>
        <end position="377"/>
    </location>
</feature>
<keyword evidence="3" id="KW-0472">Membrane</keyword>
<keyword evidence="1" id="KW-0175">Coiled coil</keyword>
<evidence type="ECO:0000256" key="2">
    <source>
        <dbReference type="SAM" id="MobiDB-lite"/>
    </source>
</evidence>
<dbReference type="Proteomes" id="UP001291623">
    <property type="component" value="Unassembled WGS sequence"/>
</dbReference>
<dbReference type="PANTHER" id="PTHR35490:SF3">
    <property type="entry name" value="(WILD MALAYSIAN BANANA) HYPOTHETICAL PROTEIN"/>
    <property type="match status" value="1"/>
</dbReference>
<comment type="caution">
    <text evidence="4">The sequence shown here is derived from an EMBL/GenBank/DDBJ whole genome shotgun (WGS) entry which is preliminary data.</text>
</comment>
<evidence type="ECO:0000313" key="5">
    <source>
        <dbReference type="Proteomes" id="UP001291623"/>
    </source>
</evidence>
<gene>
    <name evidence="4" type="ORF">RND71_000634</name>
</gene>
<feature type="coiled-coil region" evidence="1">
    <location>
        <begin position="308"/>
        <end position="355"/>
    </location>
</feature>
<evidence type="ECO:0000256" key="3">
    <source>
        <dbReference type="SAM" id="Phobius"/>
    </source>
</evidence>
<sequence>MFETKLLFTSAAEADISVFFCSIAIMPTYTAIAFENLLEPRVRKSYGKQQKEKVVEDIETPPAPANHIYISPALYITPEPAPIPETSSGSLSPSPYVVNHKRRGGGEAFANRKLNGLEEAEQVNEKTDLDLNLNLKEELAEDNLFEDEEEEEEDEGFLDPRCDALSIGSVNEVKGLDCRSIVSAQGEFFDADEEFSLDGSSLNGSSSGANIELELRATRLKLLEEIERRKTAEDALNMMRCQWQSISKVLSGAGLTLPSPSDVIGGMQFDIASIEQLSQEVIVTRFVTEAIGKGQARAEAELAAKTILESKNQEISRLRDRLRYYEAVNHEMSQRNQEIIEVARMQRQRKRTQRKWLWSCIGLSAAIGISVVAYKYLRQTSKHQPISNPSQPTGAGTHETA</sequence>
<feature type="transmembrane region" description="Helical" evidence="3">
    <location>
        <begin position="16"/>
        <end position="38"/>
    </location>
</feature>
<keyword evidence="3" id="KW-1133">Transmembrane helix</keyword>
<accession>A0AAE1VRH5</accession>
<keyword evidence="3" id="KW-0812">Transmembrane</keyword>
<dbReference type="EMBL" id="JAVYJV010000001">
    <property type="protein sequence ID" value="KAK4378772.1"/>
    <property type="molecule type" value="Genomic_DNA"/>
</dbReference>
<reference evidence="4" key="1">
    <citation type="submission" date="2023-12" db="EMBL/GenBank/DDBJ databases">
        <title>Genome assembly of Anisodus tanguticus.</title>
        <authorList>
            <person name="Wang Y.-J."/>
        </authorList>
    </citation>
    <scope>NUCLEOTIDE SEQUENCE</scope>
    <source>
        <strain evidence="4">KB-2021</strain>
        <tissue evidence="4">Leaf</tissue>
    </source>
</reference>
<keyword evidence="5" id="KW-1185">Reference proteome</keyword>
<feature type="compositionally biased region" description="Polar residues" evidence="2">
    <location>
        <begin position="382"/>
        <end position="394"/>
    </location>
</feature>
<proteinExistence type="predicted"/>
<evidence type="ECO:0000313" key="4">
    <source>
        <dbReference type="EMBL" id="KAK4378772.1"/>
    </source>
</evidence>
<evidence type="ECO:0000256" key="1">
    <source>
        <dbReference type="SAM" id="Coils"/>
    </source>
</evidence>